<keyword evidence="3" id="KW-1185">Reference proteome</keyword>
<organism evidence="2 3">
    <name type="scientific">Vicia faba</name>
    <name type="common">Broad bean</name>
    <name type="synonym">Faba vulgaris</name>
    <dbReference type="NCBI Taxonomy" id="3906"/>
    <lineage>
        <taxon>Eukaryota</taxon>
        <taxon>Viridiplantae</taxon>
        <taxon>Streptophyta</taxon>
        <taxon>Embryophyta</taxon>
        <taxon>Tracheophyta</taxon>
        <taxon>Spermatophyta</taxon>
        <taxon>Magnoliopsida</taxon>
        <taxon>eudicotyledons</taxon>
        <taxon>Gunneridae</taxon>
        <taxon>Pentapetalae</taxon>
        <taxon>rosids</taxon>
        <taxon>fabids</taxon>
        <taxon>Fabales</taxon>
        <taxon>Fabaceae</taxon>
        <taxon>Papilionoideae</taxon>
        <taxon>50 kb inversion clade</taxon>
        <taxon>NPAAA clade</taxon>
        <taxon>Hologalegina</taxon>
        <taxon>IRL clade</taxon>
        <taxon>Fabeae</taxon>
        <taxon>Vicia</taxon>
    </lineage>
</organism>
<keyword evidence="1" id="KW-0472">Membrane</keyword>
<keyword evidence="1" id="KW-1133">Transmembrane helix</keyword>
<sequence length="113" mass="12428">MSPTSPKSSLKSQRTHTRFNFLLLGLRGVHTVCIYTTSALTNILSLLIVVVPFLFNMATSTTTTSAPPRIIPERGYVLKRILKMVMSFLLCSGSAAPTSTDSHNLQKKKNAFL</sequence>
<evidence type="ECO:0000313" key="2">
    <source>
        <dbReference type="EMBL" id="CAI8617673.1"/>
    </source>
</evidence>
<keyword evidence="1" id="KW-0812">Transmembrane</keyword>
<evidence type="ECO:0008006" key="4">
    <source>
        <dbReference type="Google" id="ProtNLM"/>
    </source>
</evidence>
<proteinExistence type="predicted"/>
<dbReference type="EMBL" id="OX451741">
    <property type="protein sequence ID" value="CAI8617673.1"/>
    <property type="molecule type" value="Genomic_DNA"/>
</dbReference>
<gene>
    <name evidence="2" type="ORF">VFH_VI087560</name>
</gene>
<dbReference type="AlphaFoldDB" id="A0AAV1B7X5"/>
<evidence type="ECO:0000313" key="3">
    <source>
        <dbReference type="Proteomes" id="UP001157006"/>
    </source>
</evidence>
<feature type="transmembrane region" description="Helical" evidence="1">
    <location>
        <begin position="43"/>
        <end position="60"/>
    </location>
</feature>
<protein>
    <recommendedName>
        <fullName evidence="4">Transmembrane protein</fullName>
    </recommendedName>
</protein>
<evidence type="ECO:0000256" key="1">
    <source>
        <dbReference type="SAM" id="Phobius"/>
    </source>
</evidence>
<dbReference type="Proteomes" id="UP001157006">
    <property type="component" value="Chromosome 6"/>
</dbReference>
<accession>A0AAV1B7X5</accession>
<name>A0AAV1B7X5_VICFA</name>
<reference evidence="2 3" key="1">
    <citation type="submission" date="2023-01" db="EMBL/GenBank/DDBJ databases">
        <authorList>
            <person name="Kreplak J."/>
        </authorList>
    </citation>
    <scope>NUCLEOTIDE SEQUENCE [LARGE SCALE GENOMIC DNA]</scope>
</reference>